<keyword evidence="2" id="KW-1133">Transmembrane helix</keyword>
<gene>
    <name evidence="3" type="ORF">IXB28_13665</name>
</gene>
<feature type="transmembrane region" description="Helical" evidence="2">
    <location>
        <begin position="134"/>
        <end position="155"/>
    </location>
</feature>
<feature type="region of interest" description="Disordered" evidence="1">
    <location>
        <begin position="1"/>
        <end position="33"/>
    </location>
</feature>
<keyword evidence="4" id="KW-1185">Reference proteome</keyword>
<feature type="compositionally biased region" description="Basic and acidic residues" evidence="1">
    <location>
        <begin position="1"/>
        <end position="13"/>
    </location>
</feature>
<evidence type="ECO:0000313" key="3">
    <source>
        <dbReference type="EMBL" id="MBT9313258.1"/>
    </source>
</evidence>
<feature type="compositionally biased region" description="Polar residues" evidence="1">
    <location>
        <begin position="21"/>
        <end position="33"/>
    </location>
</feature>
<keyword evidence="2" id="KW-0812">Transmembrane</keyword>
<dbReference type="Proteomes" id="UP001196661">
    <property type="component" value="Unassembled WGS sequence"/>
</dbReference>
<reference evidence="3 4" key="1">
    <citation type="journal article" date="2021" name="Mar. Drugs">
        <title>Genome Reduction and Secondary Metabolism of the Marine Sponge-Associated Cyanobacterium Leptothoe.</title>
        <authorList>
            <person name="Konstantinou D."/>
            <person name="Popin R.V."/>
            <person name="Fewer D.P."/>
            <person name="Sivonen K."/>
            <person name="Gkelis S."/>
        </authorList>
    </citation>
    <scope>NUCLEOTIDE SEQUENCE [LARGE SCALE GENOMIC DNA]</scope>
    <source>
        <strain evidence="3 4">TAU-MAC 1615</strain>
    </source>
</reference>
<organism evidence="3 4">
    <name type="scientific">Leptothoe kymatousa TAU-MAC 1615</name>
    <dbReference type="NCBI Taxonomy" id="2364775"/>
    <lineage>
        <taxon>Bacteria</taxon>
        <taxon>Bacillati</taxon>
        <taxon>Cyanobacteriota</taxon>
        <taxon>Cyanophyceae</taxon>
        <taxon>Nodosilineales</taxon>
        <taxon>Cymatolegaceae</taxon>
        <taxon>Leptothoe</taxon>
        <taxon>Leptothoe kymatousa</taxon>
    </lineage>
</organism>
<evidence type="ECO:0000256" key="2">
    <source>
        <dbReference type="SAM" id="Phobius"/>
    </source>
</evidence>
<protein>
    <submittedName>
        <fullName evidence="3">Uncharacterized protein</fullName>
    </submittedName>
</protein>
<comment type="caution">
    <text evidence="3">The sequence shown here is derived from an EMBL/GenBank/DDBJ whole genome shotgun (WGS) entry which is preliminary data.</text>
</comment>
<sequence length="156" mass="16433">MQAQSRELDELQKEFGAPANSLYSGHTDPSQSDLDFLNRGPDAAGAVLREQGWNAHEIGIVIQDSMFSNMEESAGIAAHTAQYSASSAPQSIAAVPPAFPTQGRNGYALGHPDAGIATLPNPASKQARRGRSTLARDTLILAFMAGIALALVFTLL</sequence>
<evidence type="ECO:0000256" key="1">
    <source>
        <dbReference type="SAM" id="MobiDB-lite"/>
    </source>
</evidence>
<name>A0ABS5Y6X9_9CYAN</name>
<keyword evidence="2" id="KW-0472">Membrane</keyword>
<evidence type="ECO:0000313" key="4">
    <source>
        <dbReference type="Proteomes" id="UP001196661"/>
    </source>
</evidence>
<dbReference type="RefSeq" id="WP_215619154.1">
    <property type="nucleotide sequence ID" value="NZ_JADOER010000012.1"/>
</dbReference>
<proteinExistence type="predicted"/>
<accession>A0ABS5Y6X9</accession>
<dbReference type="EMBL" id="JADOER010000012">
    <property type="protein sequence ID" value="MBT9313258.1"/>
    <property type="molecule type" value="Genomic_DNA"/>
</dbReference>